<evidence type="ECO:0000313" key="14">
    <source>
        <dbReference type="Proteomes" id="UP000023842"/>
    </source>
</evidence>
<keyword evidence="6" id="KW-0479">Metal-binding</keyword>
<comment type="catalytic activity">
    <reaction evidence="1">
        <text>a beta-lactam + H2O = a substituted beta-amino acid</text>
        <dbReference type="Rhea" id="RHEA:20401"/>
        <dbReference type="ChEBI" id="CHEBI:15377"/>
        <dbReference type="ChEBI" id="CHEBI:35627"/>
        <dbReference type="ChEBI" id="CHEBI:140347"/>
        <dbReference type="EC" id="3.5.2.6"/>
    </reaction>
</comment>
<keyword evidence="7" id="KW-0732">Signal</keyword>
<dbReference type="InterPro" id="IPR001279">
    <property type="entry name" value="Metallo-B-lactamas"/>
</dbReference>
<comment type="similarity">
    <text evidence="4">Belongs to the metallo-beta-lactamase superfamily. Class-B beta-lactamase family.</text>
</comment>
<keyword evidence="9" id="KW-0378">Hydrolase</keyword>
<evidence type="ECO:0000259" key="12">
    <source>
        <dbReference type="SMART" id="SM00849"/>
    </source>
</evidence>
<evidence type="ECO:0000256" key="8">
    <source>
        <dbReference type="ARBA" id="ARBA00022764"/>
    </source>
</evidence>
<accession>A0ABN0SD32</accession>
<keyword evidence="8" id="KW-0574">Periplasm</keyword>
<feature type="domain" description="Metallo-beta-lactamase" evidence="12">
    <location>
        <begin position="30"/>
        <end position="225"/>
    </location>
</feature>
<dbReference type="PANTHER" id="PTHR42951">
    <property type="entry name" value="METALLO-BETA-LACTAMASE DOMAIN-CONTAINING"/>
    <property type="match status" value="1"/>
</dbReference>
<evidence type="ECO:0000256" key="2">
    <source>
        <dbReference type="ARBA" id="ARBA00001947"/>
    </source>
</evidence>
<dbReference type="CDD" id="cd06262">
    <property type="entry name" value="metallo-hydrolase-like_MBL-fold"/>
    <property type="match status" value="1"/>
</dbReference>
<dbReference type="Pfam" id="PF00753">
    <property type="entry name" value="Lactamase_B"/>
    <property type="match status" value="1"/>
</dbReference>
<evidence type="ECO:0000256" key="4">
    <source>
        <dbReference type="ARBA" id="ARBA00005250"/>
    </source>
</evidence>
<organism evidence="13 14">
    <name type="scientific">Ectopseudomonas composti</name>
    <dbReference type="NCBI Taxonomy" id="658457"/>
    <lineage>
        <taxon>Bacteria</taxon>
        <taxon>Pseudomonadati</taxon>
        <taxon>Pseudomonadota</taxon>
        <taxon>Gammaproteobacteria</taxon>
        <taxon>Pseudomonadales</taxon>
        <taxon>Pseudomonadaceae</taxon>
        <taxon>Ectopseudomonas</taxon>
    </lineage>
</organism>
<dbReference type="EMBL" id="JFJN01000032">
    <property type="protein sequence ID" value="EZH81161.1"/>
    <property type="molecule type" value="Genomic_DNA"/>
</dbReference>
<evidence type="ECO:0000256" key="5">
    <source>
        <dbReference type="ARBA" id="ARBA00012865"/>
    </source>
</evidence>
<keyword evidence="11" id="KW-0046">Antibiotic resistance</keyword>
<comment type="subcellular location">
    <subcellularLocation>
        <location evidence="3">Periplasm</location>
    </subcellularLocation>
</comment>
<evidence type="ECO:0000256" key="3">
    <source>
        <dbReference type="ARBA" id="ARBA00004418"/>
    </source>
</evidence>
<keyword evidence="10" id="KW-0862">Zinc</keyword>
<dbReference type="InterPro" id="IPR001018">
    <property type="entry name" value="Beta-lactamase_class-B_CS"/>
</dbReference>
<sequence length="239" mass="25608">MLLALSLYGCGSTPQPQVGQADVTTFTVSLANIHVVDAYGKRLMIDSGKHGDEQALIAAMRAAGINPRSIDYLIITHGHTDHAGGARYFKEHFGIPIIAGRGDQDMLAAGKNSTLCSTGLLASFLKPSIERESYPPVAADIWIDEHYDLAALGASGRIVSVPSHTPGSIALIIDDKGWVGDLVRGGLISKSKPARHFYMCDLPSNDHDIKALLSDEAAKTWYTGHMGPVSAQAVREQFE</sequence>
<dbReference type="SUPFAM" id="SSF56281">
    <property type="entry name" value="Metallo-hydrolase/oxidoreductase"/>
    <property type="match status" value="1"/>
</dbReference>
<proteinExistence type="inferred from homology"/>
<gene>
    <name evidence="13" type="ORF">AU05_11575</name>
</gene>
<protein>
    <recommendedName>
        <fullName evidence="5">beta-lactamase</fullName>
        <ecNumber evidence="5">3.5.2.6</ecNumber>
    </recommendedName>
</protein>
<keyword evidence="14" id="KW-1185">Reference proteome</keyword>
<dbReference type="EC" id="3.5.2.6" evidence="5"/>
<dbReference type="InterPro" id="IPR050855">
    <property type="entry name" value="NDM-1-like"/>
</dbReference>
<dbReference type="Gene3D" id="3.60.15.10">
    <property type="entry name" value="Ribonuclease Z/Hydroxyacylglutathione hydrolase-like"/>
    <property type="match status" value="1"/>
</dbReference>
<dbReference type="PANTHER" id="PTHR42951:SF17">
    <property type="entry name" value="METALLO-BETA-LACTAMASE DOMAIN-CONTAINING PROTEIN"/>
    <property type="match status" value="1"/>
</dbReference>
<name>A0ABN0SD32_9GAMM</name>
<dbReference type="RefSeq" id="WP_051563916.1">
    <property type="nucleotide sequence ID" value="NZ_JFJN01000032.1"/>
</dbReference>
<evidence type="ECO:0000313" key="13">
    <source>
        <dbReference type="EMBL" id="EZH81161.1"/>
    </source>
</evidence>
<evidence type="ECO:0000256" key="6">
    <source>
        <dbReference type="ARBA" id="ARBA00022723"/>
    </source>
</evidence>
<comment type="caution">
    <text evidence="13">The sequence shown here is derived from an EMBL/GenBank/DDBJ whole genome shotgun (WGS) entry which is preliminary data.</text>
</comment>
<dbReference type="SMART" id="SM00849">
    <property type="entry name" value="Lactamase_B"/>
    <property type="match status" value="1"/>
</dbReference>
<dbReference type="InterPro" id="IPR036866">
    <property type="entry name" value="RibonucZ/Hydroxyglut_hydro"/>
</dbReference>
<comment type="cofactor">
    <cofactor evidence="2">
        <name>Zn(2+)</name>
        <dbReference type="ChEBI" id="CHEBI:29105"/>
    </cofactor>
</comment>
<reference evidence="14" key="1">
    <citation type="journal article" date="2014" name="Genome Announc.">
        <title>Draft Genome Sequence of the algae degrading bacterium Pseudomonas mendocina AD6.</title>
        <authorList>
            <person name="Barney B.M."/>
            <person name="Lenneman E.M."/>
        </authorList>
    </citation>
    <scope>NUCLEOTIDE SEQUENCE [LARGE SCALE GENOMIC DNA]</scope>
    <source>
        <strain evidence="14">AD6</strain>
    </source>
</reference>
<evidence type="ECO:0000256" key="11">
    <source>
        <dbReference type="ARBA" id="ARBA00023251"/>
    </source>
</evidence>
<evidence type="ECO:0000256" key="7">
    <source>
        <dbReference type="ARBA" id="ARBA00022729"/>
    </source>
</evidence>
<dbReference type="Proteomes" id="UP000023842">
    <property type="component" value="Unassembled WGS sequence"/>
</dbReference>
<dbReference type="PROSITE" id="PS00743">
    <property type="entry name" value="BETA_LACTAMASE_B_1"/>
    <property type="match status" value="1"/>
</dbReference>
<evidence type="ECO:0000256" key="10">
    <source>
        <dbReference type="ARBA" id="ARBA00022833"/>
    </source>
</evidence>
<evidence type="ECO:0000256" key="9">
    <source>
        <dbReference type="ARBA" id="ARBA00022801"/>
    </source>
</evidence>
<evidence type="ECO:0000256" key="1">
    <source>
        <dbReference type="ARBA" id="ARBA00001526"/>
    </source>
</evidence>